<keyword evidence="2" id="KW-1185">Reference proteome</keyword>
<dbReference type="EMBL" id="CP058559">
    <property type="protein sequence ID" value="QNO15599.1"/>
    <property type="molecule type" value="Genomic_DNA"/>
</dbReference>
<dbReference type="KEGG" id="acae:HYG86_12865"/>
<dbReference type="RefSeq" id="WP_213165993.1">
    <property type="nucleotide sequence ID" value="NZ_CP058559.1"/>
</dbReference>
<gene>
    <name evidence="1" type="ORF">HYG86_12865</name>
</gene>
<protein>
    <submittedName>
        <fullName evidence="1">Uncharacterized protein</fullName>
    </submittedName>
</protein>
<evidence type="ECO:0000313" key="2">
    <source>
        <dbReference type="Proteomes" id="UP000516160"/>
    </source>
</evidence>
<accession>A0A7G9WA87</accession>
<proteinExistence type="predicted"/>
<evidence type="ECO:0000313" key="1">
    <source>
        <dbReference type="EMBL" id="QNO15599.1"/>
    </source>
</evidence>
<dbReference type="AlphaFoldDB" id="A0A7G9WA87"/>
<reference evidence="1 2" key="1">
    <citation type="submission" date="2020-07" db="EMBL/GenBank/DDBJ databases">
        <title>Alkalicella. sp. LB2 genome.</title>
        <authorList>
            <person name="Postec A."/>
            <person name="Quemeneur M."/>
        </authorList>
    </citation>
    <scope>NUCLEOTIDE SEQUENCE [LARGE SCALE GENOMIC DNA]</scope>
    <source>
        <strain evidence="1 2">LB2</strain>
    </source>
</reference>
<sequence>MKKRYVAIVGITFLSILLLVGCNFGGNTFFTIEFTNSSDMTMVLNGTVVGNEGFSTRQGVNRVVVIKDDEPVWIGQWELEEGTIEEFITAISNDGSWKVTQTKQGIVGIELIDQVGSDT</sequence>
<dbReference type="Proteomes" id="UP000516160">
    <property type="component" value="Chromosome"/>
</dbReference>
<organism evidence="1 2">
    <name type="scientific">Alkalicella caledoniensis</name>
    <dbReference type="NCBI Taxonomy" id="2731377"/>
    <lineage>
        <taxon>Bacteria</taxon>
        <taxon>Bacillati</taxon>
        <taxon>Bacillota</taxon>
        <taxon>Clostridia</taxon>
        <taxon>Eubacteriales</taxon>
        <taxon>Proteinivoracaceae</taxon>
        <taxon>Alkalicella</taxon>
    </lineage>
</organism>
<dbReference type="PROSITE" id="PS51257">
    <property type="entry name" value="PROKAR_LIPOPROTEIN"/>
    <property type="match status" value="1"/>
</dbReference>
<name>A0A7G9WA87_ALKCA</name>